<dbReference type="AlphaFoldDB" id="A0A2I0K4A4"/>
<comment type="caution">
    <text evidence="2">The sequence shown here is derived from an EMBL/GenBank/DDBJ whole genome shotgun (WGS) entry which is preliminary data.</text>
</comment>
<gene>
    <name evidence="2" type="ORF">CRG98_016219</name>
</gene>
<dbReference type="Proteomes" id="UP000233551">
    <property type="component" value="Unassembled WGS sequence"/>
</dbReference>
<feature type="region of interest" description="Disordered" evidence="1">
    <location>
        <begin position="1"/>
        <end position="67"/>
    </location>
</feature>
<evidence type="ECO:0000313" key="3">
    <source>
        <dbReference type="Proteomes" id="UP000233551"/>
    </source>
</evidence>
<protein>
    <submittedName>
        <fullName evidence="2">Uncharacterized protein</fullName>
    </submittedName>
</protein>
<name>A0A2I0K4A4_PUNGR</name>
<organism evidence="2 3">
    <name type="scientific">Punica granatum</name>
    <name type="common">Pomegranate</name>
    <dbReference type="NCBI Taxonomy" id="22663"/>
    <lineage>
        <taxon>Eukaryota</taxon>
        <taxon>Viridiplantae</taxon>
        <taxon>Streptophyta</taxon>
        <taxon>Embryophyta</taxon>
        <taxon>Tracheophyta</taxon>
        <taxon>Spermatophyta</taxon>
        <taxon>Magnoliopsida</taxon>
        <taxon>eudicotyledons</taxon>
        <taxon>Gunneridae</taxon>
        <taxon>Pentapetalae</taxon>
        <taxon>rosids</taxon>
        <taxon>malvids</taxon>
        <taxon>Myrtales</taxon>
        <taxon>Lythraceae</taxon>
        <taxon>Punica</taxon>
    </lineage>
</organism>
<accession>A0A2I0K4A4</accession>
<evidence type="ECO:0000256" key="1">
    <source>
        <dbReference type="SAM" id="MobiDB-lite"/>
    </source>
</evidence>
<proteinExistence type="predicted"/>
<reference evidence="2 3" key="1">
    <citation type="submission" date="2017-11" db="EMBL/GenBank/DDBJ databases">
        <title>De-novo sequencing of pomegranate (Punica granatum L.) genome.</title>
        <authorList>
            <person name="Akparov Z."/>
            <person name="Amiraslanov A."/>
            <person name="Hajiyeva S."/>
            <person name="Abbasov M."/>
            <person name="Kaur K."/>
            <person name="Hamwieh A."/>
            <person name="Solovyev V."/>
            <person name="Salamov A."/>
            <person name="Braich B."/>
            <person name="Kosarev P."/>
            <person name="Mahmoud A."/>
            <person name="Hajiyev E."/>
            <person name="Babayeva S."/>
            <person name="Izzatullayeva V."/>
            <person name="Mammadov A."/>
            <person name="Mammadov A."/>
            <person name="Sharifova S."/>
            <person name="Ojaghi J."/>
            <person name="Eynullazada K."/>
            <person name="Bayramov B."/>
            <person name="Abdulazimova A."/>
            <person name="Shahmuradov I."/>
        </authorList>
    </citation>
    <scope>NUCLEOTIDE SEQUENCE [LARGE SCALE GENOMIC DNA]</scope>
    <source>
        <strain evidence="3">cv. AG2017</strain>
        <tissue evidence="2">Leaf</tissue>
    </source>
</reference>
<sequence>MDAREKESPLAVLRPEGRGPASYPGLRGTGQRGLKEPGVGSDRSNGLRENRSVLTVSGGPIEFPSDI</sequence>
<keyword evidence="3" id="KW-1185">Reference proteome</keyword>
<evidence type="ECO:0000313" key="2">
    <source>
        <dbReference type="EMBL" id="PKI63391.1"/>
    </source>
</evidence>
<dbReference type="EMBL" id="PGOL01000890">
    <property type="protein sequence ID" value="PKI63391.1"/>
    <property type="molecule type" value="Genomic_DNA"/>
</dbReference>